<evidence type="ECO:0000313" key="2">
    <source>
        <dbReference type="EMBL" id="CAB4280867.1"/>
    </source>
</evidence>
<proteinExistence type="predicted"/>
<dbReference type="AlphaFoldDB" id="A0A6J5UYX5"/>
<dbReference type="InterPro" id="IPR041266">
    <property type="entry name" value="EDS1_EP"/>
</dbReference>
<gene>
    <name evidence="2" type="ORF">CURHAP_LOCUS33824</name>
</gene>
<dbReference type="PANTHER" id="PTHR47090:SF2">
    <property type="entry name" value="PROTEIN EDS1-RELATED"/>
    <property type="match status" value="1"/>
</dbReference>
<dbReference type="InterPro" id="IPR044214">
    <property type="entry name" value="EDS1-like"/>
</dbReference>
<dbReference type="PANTHER" id="PTHR47090">
    <property type="entry name" value="PROTEIN EDS1-RELATED"/>
    <property type="match status" value="1"/>
</dbReference>
<dbReference type="EMBL" id="CAEKDK010000005">
    <property type="protein sequence ID" value="CAB4280867.1"/>
    <property type="molecule type" value="Genomic_DNA"/>
</dbReference>
<evidence type="ECO:0000313" key="3">
    <source>
        <dbReference type="Proteomes" id="UP000507222"/>
    </source>
</evidence>
<dbReference type="Pfam" id="PF18117">
    <property type="entry name" value="EDS1_EP"/>
    <property type="match status" value="1"/>
</dbReference>
<reference evidence="2 3" key="1">
    <citation type="submission" date="2020-05" db="EMBL/GenBank/DDBJ databases">
        <authorList>
            <person name="Campoy J."/>
            <person name="Schneeberger K."/>
            <person name="Spophaly S."/>
        </authorList>
    </citation>
    <scope>NUCLEOTIDE SEQUENCE [LARGE SCALE GENOMIC DNA]</scope>
    <source>
        <strain evidence="2">PruArmRojPasFocal</strain>
    </source>
</reference>
<accession>A0A6J5UYX5</accession>
<sequence>MEEMTKLEDHRALCEHSRRYYDAFKISNDTRDSDPNVSWFLLAGIWDEIIEMLRKYELPDEFEAIKKLIQLGTRYRHLVEPLDIANYYRHSRGELTRRYMKKGGRPKRYKYTQRWLEHYQKLQIGTCGESCFWAEVEELLKQTHSAKAIYGERDRVLELQRNLGKWIKDGEVGSKYVLLEQSTFVKLWNKLPSQLKSEPIIGFMKEQTSIANVVVS</sequence>
<organism evidence="2 3">
    <name type="scientific">Prunus armeniaca</name>
    <name type="common">Apricot</name>
    <name type="synonym">Armeniaca vulgaris</name>
    <dbReference type="NCBI Taxonomy" id="36596"/>
    <lineage>
        <taxon>Eukaryota</taxon>
        <taxon>Viridiplantae</taxon>
        <taxon>Streptophyta</taxon>
        <taxon>Embryophyta</taxon>
        <taxon>Tracheophyta</taxon>
        <taxon>Spermatophyta</taxon>
        <taxon>Magnoliopsida</taxon>
        <taxon>eudicotyledons</taxon>
        <taxon>Gunneridae</taxon>
        <taxon>Pentapetalae</taxon>
        <taxon>rosids</taxon>
        <taxon>fabids</taxon>
        <taxon>Rosales</taxon>
        <taxon>Rosaceae</taxon>
        <taxon>Amygdaloideae</taxon>
        <taxon>Amygdaleae</taxon>
        <taxon>Prunus</taxon>
    </lineage>
</organism>
<feature type="domain" description="EDS1 EP" evidence="1">
    <location>
        <begin position="6"/>
        <end position="195"/>
    </location>
</feature>
<dbReference type="GO" id="GO:0006952">
    <property type="term" value="P:defense response"/>
    <property type="evidence" value="ECO:0007669"/>
    <property type="project" value="InterPro"/>
</dbReference>
<protein>
    <recommendedName>
        <fullName evidence="1">EDS1 EP domain-containing protein</fullName>
    </recommendedName>
</protein>
<dbReference type="Proteomes" id="UP000507222">
    <property type="component" value="Unassembled WGS sequence"/>
</dbReference>
<name>A0A6J5UYX5_PRUAR</name>
<evidence type="ECO:0000259" key="1">
    <source>
        <dbReference type="Pfam" id="PF18117"/>
    </source>
</evidence>